<gene>
    <name evidence="2" type="ORF">B0T16DRAFT_35705</name>
</gene>
<proteinExistence type="predicted"/>
<comment type="caution">
    <text evidence="2">The sequence shown here is derived from an EMBL/GenBank/DDBJ whole genome shotgun (WGS) entry which is preliminary data.</text>
</comment>
<evidence type="ECO:0000256" key="1">
    <source>
        <dbReference type="SAM" id="Phobius"/>
    </source>
</evidence>
<evidence type="ECO:0000313" key="3">
    <source>
        <dbReference type="Proteomes" id="UP001174936"/>
    </source>
</evidence>
<sequence>MVALAGDGVLMMPLPSGLGTIYIYQVETFLLHLSVFSCGICIYCVFVSVFQEDKGHAGWCGWFGGSWSRLLGKGSWLRLIISPR</sequence>
<accession>A0AA39YPL8</accession>
<organism evidence="2 3">
    <name type="scientific">Cercophora newfieldiana</name>
    <dbReference type="NCBI Taxonomy" id="92897"/>
    <lineage>
        <taxon>Eukaryota</taxon>
        <taxon>Fungi</taxon>
        <taxon>Dikarya</taxon>
        <taxon>Ascomycota</taxon>
        <taxon>Pezizomycotina</taxon>
        <taxon>Sordariomycetes</taxon>
        <taxon>Sordariomycetidae</taxon>
        <taxon>Sordariales</taxon>
        <taxon>Lasiosphaeriaceae</taxon>
        <taxon>Cercophora</taxon>
    </lineage>
</organism>
<keyword evidence="1" id="KW-0472">Membrane</keyword>
<evidence type="ECO:0000313" key="2">
    <source>
        <dbReference type="EMBL" id="KAK0656384.1"/>
    </source>
</evidence>
<reference evidence="2" key="1">
    <citation type="submission" date="2023-06" db="EMBL/GenBank/DDBJ databases">
        <title>Genome-scale phylogeny and comparative genomics of the fungal order Sordariales.</title>
        <authorList>
            <consortium name="Lawrence Berkeley National Laboratory"/>
            <person name="Hensen N."/>
            <person name="Bonometti L."/>
            <person name="Westerberg I."/>
            <person name="Brannstrom I.O."/>
            <person name="Guillou S."/>
            <person name="Cros-Aarteil S."/>
            <person name="Calhoun S."/>
            <person name="Haridas S."/>
            <person name="Kuo A."/>
            <person name="Mondo S."/>
            <person name="Pangilinan J."/>
            <person name="Riley R."/>
            <person name="Labutti K."/>
            <person name="Andreopoulos B."/>
            <person name="Lipzen A."/>
            <person name="Chen C."/>
            <person name="Yanf M."/>
            <person name="Daum C."/>
            <person name="Ng V."/>
            <person name="Clum A."/>
            <person name="Steindorff A."/>
            <person name="Ohm R."/>
            <person name="Martin F."/>
            <person name="Silar P."/>
            <person name="Natvig D."/>
            <person name="Lalanne C."/>
            <person name="Gautier V."/>
            <person name="Ament-Velasquez S.L."/>
            <person name="Kruys A."/>
            <person name="Hutchinson M.I."/>
            <person name="Powell A.J."/>
            <person name="Barry K."/>
            <person name="Miller A.N."/>
            <person name="Grigoriev I.V."/>
            <person name="Debuchy R."/>
            <person name="Gladieux P."/>
            <person name="Thoren M.H."/>
            <person name="Johannesson H."/>
        </authorList>
    </citation>
    <scope>NUCLEOTIDE SEQUENCE</scope>
    <source>
        <strain evidence="2">SMH2532-1</strain>
    </source>
</reference>
<protein>
    <submittedName>
        <fullName evidence="2">Uncharacterized protein</fullName>
    </submittedName>
</protein>
<name>A0AA39YPL8_9PEZI</name>
<dbReference type="AlphaFoldDB" id="A0AA39YPL8"/>
<feature type="transmembrane region" description="Helical" evidence="1">
    <location>
        <begin position="21"/>
        <end position="46"/>
    </location>
</feature>
<keyword evidence="1" id="KW-1133">Transmembrane helix</keyword>
<dbReference type="EMBL" id="JAULSV010000001">
    <property type="protein sequence ID" value="KAK0656384.1"/>
    <property type="molecule type" value="Genomic_DNA"/>
</dbReference>
<keyword evidence="1" id="KW-0812">Transmembrane</keyword>
<dbReference type="Proteomes" id="UP001174936">
    <property type="component" value="Unassembled WGS sequence"/>
</dbReference>
<keyword evidence="3" id="KW-1185">Reference proteome</keyword>